<dbReference type="Proteomes" id="UP000244855">
    <property type="component" value="Unassembled WGS sequence"/>
</dbReference>
<protein>
    <submittedName>
        <fullName evidence="1">Uncharacterized protein</fullName>
    </submittedName>
</protein>
<organism evidence="1 2">
    <name type="scientific">Periconia macrospinosa</name>
    <dbReference type="NCBI Taxonomy" id="97972"/>
    <lineage>
        <taxon>Eukaryota</taxon>
        <taxon>Fungi</taxon>
        <taxon>Dikarya</taxon>
        <taxon>Ascomycota</taxon>
        <taxon>Pezizomycotina</taxon>
        <taxon>Dothideomycetes</taxon>
        <taxon>Pleosporomycetidae</taxon>
        <taxon>Pleosporales</taxon>
        <taxon>Massarineae</taxon>
        <taxon>Periconiaceae</taxon>
        <taxon>Periconia</taxon>
    </lineage>
</organism>
<dbReference type="OrthoDB" id="5350014at2759"/>
<evidence type="ECO:0000313" key="1">
    <source>
        <dbReference type="EMBL" id="PVH90973.1"/>
    </source>
</evidence>
<dbReference type="AlphaFoldDB" id="A0A2V1D0G4"/>
<gene>
    <name evidence="1" type="ORF">DM02DRAFT_620764</name>
</gene>
<sequence length="145" mass="16028">MCHDGAMPEDSSCATRPLKVSLRAMISWFVCNNFNVALINELRCSDSKAITLVLESSCQQGVKDFGTFCDSTGSESPTRWLTLESVKGIVEPSERDAVSILVLNAAIREGIMLGEEASTFLLHTAALQYLPLANRRPLDMKKKRY</sequence>
<accession>A0A2V1D0G4</accession>
<dbReference type="STRING" id="97972.A0A2V1D0G4"/>
<dbReference type="EMBL" id="KZ806010">
    <property type="protein sequence ID" value="PVH90973.1"/>
    <property type="molecule type" value="Genomic_DNA"/>
</dbReference>
<keyword evidence="2" id="KW-1185">Reference proteome</keyword>
<evidence type="ECO:0000313" key="2">
    <source>
        <dbReference type="Proteomes" id="UP000244855"/>
    </source>
</evidence>
<proteinExistence type="predicted"/>
<name>A0A2V1D0G4_9PLEO</name>
<reference evidence="1 2" key="1">
    <citation type="journal article" date="2018" name="Sci. Rep.">
        <title>Comparative genomics provides insights into the lifestyle and reveals functional heterogeneity of dark septate endophytic fungi.</title>
        <authorList>
            <person name="Knapp D.G."/>
            <person name="Nemeth J.B."/>
            <person name="Barry K."/>
            <person name="Hainaut M."/>
            <person name="Henrissat B."/>
            <person name="Johnson J."/>
            <person name="Kuo A."/>
            <person name="Lim J.H.P."/>
            <person name="Lipzen A."/>
            <person name="Nolan M."/>
            <person name="Ohm R.A."/>
            <person name="Tamas L."/>
            <person name="Grigoriev I.V."/>
            <person name="Spatafora J.W."/>
            <person name="Nagy L.G."/>
            <person name="Kovacs G.M."/>
        </authorList>
    </citation>
    <scope>NUCLEOTIDE SEQUENCE [LARGE SCALE GENOMIC DNA]</scope>
    <source>
        <strain evidence="1 2">DSE2036</strain>
    </source>
</reference>